<dbReference type="AlphaFoldDB" id="A0A437GUM4"/>
<keyword evidence="2" id="KW-0805">Transcription regulation</keyword>
<dbReference type="Proteomes" id="UP000283003">
    <property type="component" value="Unassembled WGS sequence"/>
</dbReference>
<feature type="DNA-binding region" description="H-T-H motif" evidence="5">
    <location>
        <begin position="31"/>
        <end position="50"/>
    </location>
</feature>
<dbReference type="Pfam" id="PF00440">
    <property type="entry name" value="TetR_N"/>
    <property type="match status" value="1"/>
</dbReference>
<dbReference type="PANTHER" id="PTHR30055:SF234">
    <property type="entry name" value="HTH-TYPE TRANSCRIPTIONAL REGULATOR BETI"/>
    <property type="match status" value="1"/>
</dbReference>
<proteinExistence type="predicted"/>
<feature type="domain" description="HTH tetR-type" evidence="6">
    <location>
        <begin position="8"/>
        <end position="68"/>
    </location>
</feature>
<dbReference type="GO" id="GO:0000976">
    <property type="term" value="F:transcription cis-regulatory region binding"/>
    <property type="evidence" value="ECO:0007669"/>
    <property type="project" value="TreeGrafter"/>
</dbReference>
<dbReference type="InterPro" id="IPR036271">
    <property type="entry name" value="Tet_transcr_reg_TetR-rel_C_sf"/>
</dbReference>
<dbReference type="SUPFAM" id="SSF48498">
    <property type="entry name" value="Tetracyclin repressor-like, C-terminal domain"/>
    <property type="match status" value="1"/>
</dbReference>
<dbReference type="EMBL" id="RXOL01000009">
    <property type="protein sequence ID" value="RVQ65171.1"/>
    <property type="molecule type" value="Genomic_DNA"/>
</dbReference>
<evidence type="ECO:0000256" key="3">
    <source>
        <dbReference type="ARBA" id="ARBA00023125"/>
    </source>
</evidence>
<dbReference type="PROSITE" id="PS50977">
    <property type="entry name" value="HTH_TETR_2"/>
    <property type="match status" value="1"/>
</dbReference>
<keyword evidence="3 5" id="KW-0238">DNA-binding</keyword>
<evidence type="ECO:0000256" key="2">
    <source>
        <dbReference type="ARBA" id="ARBA00023015"/>
    </source>
</evidence>
<accession>A0A437GUM4</accession>
<dbReference type="InterPro" id="IPR050109">
    <property type="entry name" value="HTH-type_TetR-like_transc_reg"/>
</dbReference>
<keyword evidence="4" id="KW-0804">Transcription</keyword>
<name>A0A437GUM4_9SPHN</name>
<dbReference type="InterPro" id="IPR039538">
    <property type="entry name" value="BetI_C"/>
</dbReference>
<dbReference type="SUPFAM" id="SSF46689">
    <property type="entry name" value="Homeodomain-like"/>
    <property type="match status" value="1"/>
</dbReference>
<evidence type="ECO:0000313" key="7">
    <source>
        <dbReference type="EMBL" id="RVQ65171.1"/>
    </source>
</evidence>
<reference evidence="7 8" key="1">
    <citation type="submission" date="2018-12" db="EMBL/GenBank/DDBJ databases">
        <title>Croceicoccus ponticola sp. nov., a lipolytic bacterium isolated from seawater.</title>
        <authorList>
            <person name="Yoon J.-H."/>
        </authorList>
    </citation>
    <scope>NUCLEOTIDE SEQUENCE [LARGE SCALE GENOMIC DNA]</scope>
    <source>
        <strain evidence="7 8">GM-16</strain>
    </source>
</reference>
<keyword evidence="8" id="KW-1185">Reference proteome</keyword>
<evidence type="ECO:0000256" key="4">
    <source>
        <dbReference type="ARBA" id="ARBA00023163"/>
    </source>
</evidence>
<dbReference type="Gene3D" id="1.10.357.10">
    <property type="entry name" value="Tetracycline Repressor, domain 2"/>
    <property type="match status" value="1"/>
</dbReference>
<sequence length="194" mass="22012">MPKIVDAEQRREMIAQVIEEMALTTGVEEIRMREVAERVGCSTNAIYHYFRSKAEMLIHAQKLGRRRAGERLAALAETVPFAERIDVLLPLSEDRRREWHTWFLLWGMPQTDPAVAAERREGADDANRLVSELVRGEIEAGRLDKSSNAEDVAYDIMLIVNGIASLAAPDPVSWPTERQQATLRRHLKGLGFHL</sequence>
<protein>
    <submittedName>
        <fullName evidence="7">TetR family transcriptional regulator</fullName>
    </submittedName>
</protein>
<dbReference type="Pfam" id="PF13977">
    <property type="entry name" value="TetR_C_6"/>
    <property type="match status" value="1"/>
</dbReference>
<evidence type="ECO:0000259" key="6">
    <source>
        <dbReference type="PROSITE" id="PS50977"/>
    </source>
</evidence>
<organism evidence="7 8">
    <name type="scientific">Croceicoccus ponticola</name>
    <dbReference type="NCBI Taxonomy" id="2217664"/>
    <lineage>
        <taxon>Bacteria</taxon>
        <taxon>Pseudomonadati</taxon>
        <taxon>Pseudomonadota</taxon>
        <taxon>Alphaproteobacteria</taxon>
        <taxon>Sphingomonadales</taxon>
        <taxon>Erythrobacteraceae</taxon>
        <taxon>Croceicoccus</taxon>
    </lineage>
</organism>
<dbReference type="InterPro" id="IPR001647">
    <property type="entry name" value="HTH_TetR"/>
</dbReference>
<dbReference type="InterPro" id="IPR009057">
    <property type="entry name" value="Homeodomain-like_sf"/>
</dbReference>
<comment type="caution">
    <text evidence="7">The sequence shown here is derived from an EMBL/GenBank/DDBJ whole genome shotgun (WGS) entry which is preliminary data.</text>
</comment>
<evidence type="ECO:0000313" key="8">
    <source>
        <dbReference type="Proteomes" id="UP000283003"/>
    </source>
</evidence>
<dbReference type="PANTHER" id="PTHR30055">
    <property type="entry name" value="HTH-TYPE TRANSCRIPTIONAL REGULATOR RUTR"/>
    <property type="match status" value="1"/>
</dbReference>
<dbReference type="GO" id="GO:0003700">
    <property type="term" value="F:DNA-binding transcription factor activity"/>
    <property type="evidence" value="ECO:0007669"/>
    <property type="project" value="TreeGrafter"/>
</dbReference>
<evidence type="ECO:0000256" key="5">
    <source>
        <dbReference type="PROSITE-ProRule" id="PRU00335"/>
    </source>
</evidence>
<gene>
    <name evidence="7" type="ORF">EKN06_14310</name>
</gene>
<evidence type="ECO:0000256" key="1">
    <source>
        <dbReference type="ARBA" id="ARBA00022491"/>
    </source>
</evidence>
<keyword evidence="1" id="KW-0678">Repressor</keyword>